<dbReference type="EMBL" id="CP043026">
    <property type="protein sequence ID" value="QEH61967.1"/>
    <property type="molecule type" value="Genomic_DNA"/>
</dbReference>
<dbReference type="Proteomes" id="UP000323144">
    <property type="component" value="Chromosome"/>
</dbReference>
<organism evidence="2 3">
    <name type="scientific">Spiroplasma chinense</name>
    <dbReference type="NCBI Taxonomy" id="216932"/>
    <lineage>
        <taxon>Bacteria</taxon>
        <taxon>Bacillati</taxon>
        <taxon>Mycoplasmatota</taxon>
        <taxon>Mollicutes</taxon>
        <taxon>Entomoplasmatales</taxon>
        <taxon>Spiroplasmataceae</taxon>
        <taxon>Spiroplasma</taxon>
    </lineage>
</organism>
<keyword evidence="1" id="KW-0812">Transmembrane</keyword>
<accession>A0A5B9Y6T1</accession>
<protein>
    <submittedName>
        <fullName evidence="2">Uncharacterized protein</fullName>
    </submittedName>
</protein>
<keyword evidence="1" id="KW-1133">Transmembrane helix</keyword>
<sequence length="169" mass="20137">MDFLNKNFNAFTIIFMILVFFIVLIYFFRKLFILSKRNKHLKGLDIKEEQKEIDKKTMKMVDSDLKEVLEMWFNVDLKIIKINKVSESPDKRLAWFCFIEMMTRVVSNVFDENGKCKDVLNSTYLLFKNVRNYTLENVNANNSAKISLIYLNKILRPFLAKWDNLINGK</sequence>
<feature type="transmembrane region" description="Helical" evidence="1">
    <location>
        <begin position="12"/>
        <end position="32"/>
    </location>
</feature>
<evidence type="ECO:0000256" key="1">
    <source>
        <dbReference type="SAM" id="Phobius"/>
    </source>
</evidence>
<reference evidence="2 3" key="1">
    <citation type="submission" date="2019-08" db="EMBL/GenBank/DDBJ databases">
        <title>Complete genome sequence of Spiroplasma chinense CCH (DSM 19755).</title>
        <authorList>
            <person name="Shen H.-Y."/>
            <person name="Lin Y.-C."/>
            <person name="Chou L."/>
            <person name="Kuo C.-H."/>
        </authorList>
    </citation>
    <scope>NUCLEOTIDE SEQUENCE [LARGE SCALE GENOMIC DNA]</scope>
    <source>
        <strain evidence="2 3">CCH</strain>
    </source>
</reference>
<dbReference type="AlphaFoldDB" id="A0A5B9Y6T1"/>
<keyword evidence="1" id="KW-0472">Membrane</keyword>
<evidence type="ECO:0000313" key="2">
    <source>
        <dbReference type="EMBL" id="QEH61967.1"/>
    </source>
</evidence>
<keyword evidence="3" id="KW-1185">Reference proteome</keyword>
<evidence type="ECO:0000313" key="3">
    <source>
        <dbReference type="Proteomes" id="UP000323144"/>
    </source>
</evidence>
<gene>
    <name evidence="2" type="ORF">SCHIN_v1c07720</name>
</gene>
<dbReference type="KEGG" id="schi:SCHIN_v1c07720"/>
<proteinExistence type="predicted"/>
<name>A0A5B9Y6T1_9MOLU</name>